<dbReference type="Proteomes" id="UP000276133">
    <property type="component" value="Unassembled WGS sequence"/>
</dbReference>
<feature type="transmembrane region" description="Helical" evidence="1">
    <location>
        <begin position="105"/>
        <end position="126"/>
    </location>
</feature>
<feature type="transmembrane region" description="Helical" evidence="1">
    <location>
        <begin position="63"/>
        <end position="84"/>
    </location>
</feature>
<comment type="caution">
    <text evidence="2">The sequence shown here is derived from an EMBL/GenBank/DDBJ whole genome shotgun (WGS) entry which is preliminary data.</text>
</comment>
<accession>A0A3M7QVG2</accession>
<feature type="transmembrane region" description="Helical" evidence="1">
    <location>
        <begin position="214"/>
        <end position="233"/>
    </location>
</feature>
<protein>
    <submittedName>
        <fullName evidence="2">Uncharacterized protein</fullName>
    </submittedName>
</protein>
<reference evidence="2 3" key="1">
    <citation type="journal article" date="2018" name="Sci. Rep.">
        <title>Genomic signatures of local adaptation to the degree of environmental predictability in rotifers.</title>
        <authorList>
            <person name="Franch-Gras L."/>
            <person name="Hahn C."/>
            <person name="Garcia-Roger E.M."/>
            <person name="Carmona M.J."/>
            <person name="Serra M."/>
            <person name="Gomez A."/>
        </authorList>
    </citation>
    <scope>NUCLEOTIDE SEQUENCE [LARGE SCALE GENOMIC DNA]</scope>
    <source>
        <strain evidence="2">HYR1</strain>
    </source>
</reference>
<proteinExistence type="predicted"/>
<feature type="transmembrane region" description="Helical" evidence="1">
    <location>
        <begin position="273"/>
        <end position="297"/>
    </location>
</feature>
<dbReference type="PANTHER" id="PTHR33802">
    <property type="entry name" value="SI:CH211-161H7.5-RELATED"/>
    <property type="match status" value="1"/>
</dbReference>
<name>A0A3M7QVG2_BRAPC</name>
<feature type="transmembrane region" description="Helical" evidence="1">
    <location>
        <begin position="12"/>
        <end position="36"/>
    </location>
</feature>
<dbReference type="AlphaFoldDB" id="A0A3M7QVG2"/>
<dbReference type="PANTHER" id="PTHR33802:SF1">
    <property type="entry name" value="XK-RELATED PROTEIN"/>
    <property type="match status" value="1"/>
</dbReference>
<evidence type="ECO:0000313" key="2">
    <source>
        <dbReference type="EMBL" id="RNA15336.1"/>
    </source>
</evidence>
<keyword evidence="3" id="KW-1185">Reference proteome</keyword>
<dbReference type="EMBL" id="REGN01004975">
    <property type="protein sequence ID" value="RNA15336.1"/>
    <property type="molecule type" value="Genomic_DNA"/>
</dbReference>
<dbReference type="OrthoDB" id="5586934at2759"/>
<gene>
    <name evidence="2" type="ORF">BpHYR1_010779</name>
</gene>
<feature type="transmembrane region" description="Helical" evidence="1">
    <location>
        <begin position="242"/>
        <end position="261"/>
    </location>
</feature>
<evidence type="ECO:0000313" key="3">
    <source>
        <dbReference type="Proteomes" id="UP000276133"/>
    </source>
</evidence>
<feature type="transmembrane region" description="Helical" evidence="1">
    <location>
        <begin position="132"/>
        <end position="155"/>
    </location>
</feature>
<keyword evidence="1" id="KW-0812">Transmembrane</keyword>
<sequence>MNFADKTKHNWFIVALILSNILIYVTMLGFNILASFPINSTTKLFPTDAGGISDDYFIEVTPAFWVFSAVWSIIFVWNALWLIYAFINIFRRLKDNTLFYRKFDFLNFGIFIAFIVNNLSIIAWLFLWSNKFIGWALLLIVFCVVPLNVALFIFYRKFDECKEDLKKHKMIVDLVIIRILPQNGLATFATWLTLATNLNFATFLAYECGAEQDVASTLILFIILTIALVYFVIENFIWQRYLLYNFSPWFVINFALLGSVIKNYDASNPSRNNIITIILLIITFLLAIGKMVLFILYKTSCKRFANRKISHINQTEEKSKIEA</sequence>
<keyword evidence="1" id="KW-0472">Membrane</keyword>
<keyword evidence="1" id="KW-1133">Transmembrane helix</keyword>
<organism evidence="2 3">
    <name type="scientific">Brachionus plicatilis</name>
    <name type="common">Marine rotifer</name>
    <name type="synonym">Brachionus muelleri</name>
    <dbReference type="NCBI Taxonomy" id="10195"/>
    <lineage>
        <taxon>Eukaryota</taxon>
        <taxon>Metazoa</taxon>
        <taxon>Spiralia</taxon>
        <taxon>Gnathifera</taxon>
        <taxon>Rotifera</taxon>
        <taxon>Eurotatoria</taxon>
        <taxon>Monogononta</taxon>
        <taxon>Pseudotrocha</taxon>
        <taxon>Ploima</taxon>
        <taxon>Brachionidae</taxon>
        <taxon>Brachionus</taxon>
    </lineage>
</organism>
<feature type="transmembrane region" description="Helical" evidence="1">
    <location>
        <begin position="175"/>
        <end position="194"/>
    </location>
</feature>
<evidence type="ECO:0000256" key="1">
    <source>
        <dbReference type="SAM" id="Phobius"/>
    </source>
</evidence>